<evidence type="ECO:0000313" key="1">
    <source>
        <dbReference type="EMBL" id="CBH17275.1"/>
    </source>
</evidence>
<evidence type="ECO:0000313" key="2">
    <source>
        <dbReference type="Proteomes" id="UP000002316"/>
    </source>
</evidence>
<dbReference type="GeneID" id="23867378"/>
<dbReference type="KEGG" id="tbg:TbgDal_XI3930"/>
<dbReference type="RefSeq" id="XP_011779539.1">
    <property type="nucleotide sequence ID" value="XM_011781237.1"/>
</dbReference>
<sequence>MQERLKWGLGHCPTSHNITATTTAAKTSRRQVKLKATTTSKCEGYDGSHAHTRLKIAFHLNLQSPQDDTPFFISHGGICVPPLSFGGFPPPTPRTEFAHTIPHMQTPAVDSFSPPFSVMRREKEKIRSGQNKHLLPHF</sequence>
<gene>
    <name evidence="1" type="ORF">TbgDal_XI3930</name>
</gene>
<proteinExistence type="predicted"/>
<dbReference type="EMBL" id="FN554974">
    <property type="protein sequence ID" value="CBH17275.1"/>
    <property type="molecule type" value="Genomic_DNA"/>
</dbReference>
<name>D0A6H4_TRYB9</name>
<dbReference type="AlphaFoldDB" id="D0A6H4"/>
<reference evidence="2" key="1">
    <citation type="journal article" date="2010" name="PLoS Negl. Trop. Dis.">
        <title>The genome sequence of Trypanosoma brucei gambiense, causative agent of chronic human african trypanosomiasis.</title>
        <authorList>
            <person name="Jackson A.P."/>
            <person name="Sanders M."/>
            <person name="Berry A."/>
            <person name="McQuillan J."/>
            <person name="Aslett M.A."/>
            <person name="Quail M.A."/>
            <person name="Chukualim B."/>
            <person name="Capewell P."/>
            <person name="MacLeod A."/>
            <person name="Melville S.E."/>
            <person name="Gibson W."/>
            <person name="Barry J.D."/>
            <person name="Berriman M."/>
            <person name="Hertz-Fowler C."/>
        </authorList>
    </citation>
    <scope>NUCLEOTIDE SEQUENCE [LARGE SCALE GENOMIC DNA]</scope>
    <source>
        <strain evidence="2">MHOM/CI/86/DAL972</strain>
    </source>
</reference>
<organism evidence="1 2">
    <name type="scientific">Trypanosoma brucei gambiense (strain MHOM/CI/86/DAL972)</name>
    <dbReference type="NCBI Taxonomy" id="679716"/>
    <lineage>
        <taxon>Eukaryota</taxon>
        <taxon>Discoba</taxon>
        <taxon>Euglenozoa</taxon>
        <taxon>Kinetoplastea</taxon>
        <taxon>Metakinetoplastina</taxon>
        <taxon>Trypanosomatida</taxon>
        <taxon>Trypanosomatidae</taxon>
        <taxon>Trypanosoma</taxon>
    </lineage>
</organism>
<accession>D0A6H4</accession>
<protein>
    <submittedName>
        <fullName evidence="1">Uncharacterized protein</fullName>
    </submittedName>
</protein>
<dbReference type="Proteomes" id="UP000002316">
    <property type="component" value="Chromosome 11"/>
</dbReference>